<comment type="catalytic activity">
    <reaction evidence="1">
        <text>adenosylcob(III)inamide + ATP = adenosylcob(III)inamide phosphate + ADP + H(+)</text>
        <dbReference type="Rhea" id="RHEA:15769"/>
        <dbReference type="ChEBI" id="CHEBI:2480"/>
        <dbReference type="ChEBI" id="CHEBI:15378"/>
        <dbReference type="ChEBI" id="CHEBI:30616"/>
        <dbReference type="ChEBI" id="CHEBI:58502"/>
        <dbReference type="ChEBI" id="CHEBI:456216"/>
        <dbReference type="EC" id="2.7.1.156"/>
    </reaction>
</comment>
<evidence type="ECO:0000256" key="9">
    <source>
        <dbReference type="ARBA" id="ARBA00012523"/>
    </source>
</evidence>
<evidence type="ECO:0000256" key="2">
    <source>
        <dbReference type="ARBA" id="ARBA00000711"/>
    </source>
</evidence>
<keyword evidence="20" id="KW-0548">Nucleotidyltransferase</keyword>
<comment type="function">
    <text evidence="4">Catalyzes ATP-dependent phosphorylation of adenosylcobinamide and addition of GMP to adenosylcobinamide phosphate.</text>
</comment>
<keyword evidence="11" id="KW-0808">Transferase</keyword>
<dbReference type="EMBL" id="AP026867">
    <property type="protein sequence ID" value="BDS11196.1"/>
    <property type="molecule type" value="Genomic_DNA"/>
</dbReference>
<organism evidence="20 21">
    <name type="scientific">Aureispira anguillae</name>
    <dbReference type="NCBI Taxonomy" id="2864201"/>
    <lineage>
        <taxon>Bacteria</taxon>
        <taxon>Pseudomonadati</taxon>
        <taxon>Bacteroidota</taxon>
        <taxon>Saprospiria</taxon>
        <taxon>Saprospirales</taxon>
        <taxon>Saprospiraceae</taxon>
        <taxon>Aureispira</taxon>
    </lineage>
</organism>
<dbReference type="SUPFAM" id="SSF52540">
    <property type="entry name" value="P-loop containing nucleoside triphosphate hydrolases"/>
    <property type="match status" value="1"/>
</dbReference>
<comment type="catalytic activity">
    <reaction evidence="3">
        <text>adenosylcob(III)inamide + GTP = adenosylcob(III)inamide phosphate + GDP + H(+)</text>
        <dbReference type="Rhea" id="RHEA:15765"/>
        <dbReference type="ChEBI" id="CHEBI:2480"/>
        <dbReference type="ChEBI" id="CHEBI:15378"/>
        <dbReference type="ChEBI" id="CHEBI:37565"/>
        <dbReference type="ChEBI" id="CHEBI:58189"/>
        <dbReference type="ChEBI" id="CHEBI:58502"/>
        <dbReference type="EC" id="2.7.1.156"/>
    </reaction>
</comment>
<feature type="binding site" evidence="19">
    <location>
        <position position="82"/>
    </location>
    <ligand>
        <name>GTP</name>
        <dbReference type="ChEBI" id="CHEBI:37565"/>
    </ligand>
</feature>
<dbReference type="GO" id="GO:0043752">
    <property type="term" value="F:adenosylcobinamide kinase activity"/>
    <property type="evidence" value="ECO:0007669"/>
    <property type="project" value="UniProtKB-EC"/>
</dbReference>
<gene>
    <name evidence="20" type="ORF">AsAng_0019070</name>
</gene>
<evidence type="ECO:0000256" key="6">
    <source>
        <dbReference type="ARBA" id="ARBA00005159"/>
    </source>
</evidence>
<evidence type="ECO:0000256" key="12">
    <source>
        <dbReference type="ARBA" id="ARBA00022741"/>
    </source>
</evidence>
<sequence>MKQAEIHLITGGQRSGKSAYAERLALENCKRPIYLATSKVWDEEYKKRIMLHQEGRSEAWINKEELLNISQVTFPSKVVLLDCITLWLTNVFDAYKYDSQQAKKFALSELKRLFEQHLTLFIVSAELGMGIIPMQASTRQFVDLHGEVNQYIAKQAKQLSFMVAGIPLQVK</sequence>
<evidence type="ECO:0000256" key="11">
    <source>
        <dbReference type="ARBA" id="ARBA00022679"/>
    </source>
</evidence>
<evidence type="ECO:0000256" key="14">
    <source>
        <dbReference type="ARBA" id="ARBA00022840"/>
    </source>
</evidence>
<dbReference type="PANTHER" id="PTHR34848:SF1">
    <property type="entry name" value="BIFUNCTIONAL ADENOSYLCOBALAMIN BIOSYNTHESIS PROTEIN COBU"/>
    <property type="match status" value="1"/>
</dbReference>
<evidence type="ECO:0000256" key="17">
    <source>
        <dbReference type="ARBA" id="ARBA00030571"/>
    </source>
</evidence>
<dbReference type="EC" id="2.7.7.62" evidence="9"/>
<dbReference type="InterPro" id="IPR003203">
    <property type="entry name" value="CobU/CobP"/>
</dbReference>
<dbReference type="AlphaFoldDB" id="A0A916DRC1"/>
<dbReference type="GO" id="GO:0009236">
    <property type="term" value="P:cobalamin biosynthetic process"/>
    <property type="evidence" value="ECO:0007669"/>
    <property type="project" value="UniProtKB-KW"/>
</dbReference>
<comment type="pathway">
    <text evidence="5">Cofactor biosynthesis; adenosylcobalamin biosynthesis; adenosylcobalamin from cob(II)yrinate a,c-diamide: step 6/7.</text>
</comment>
<dbReference type="EC" id="2.7.1.156" evidence="8"/>
<keyword evidence="13 20" id="KW-0418">Kinase</keyword>
<dbReference type="InterPro" id="IPR027417">
    <property type="entry name" value="P-loop_NTPase"/>
</dbReference>
<name>A0A916DRC1_9BACT</name>
<accession>A0A916DRC1</accession>
<keyword evidence="15 19" id="KW-0342">GTP-binding</keyword>
<comment type="pathway">
    <text evidence="6">Cofactor biosynthesis; adenosylcobalamin biosynthesis; adenosylcobalamin from cob(II)yrinate a,c-diamide: step 5/7.</text>
</comment>
<dbReference type="GO" id="GO:0005525">
    <property type="term" value="F:GTP binding"/>
    <property type="evidence" value="ECO:0007669"/>
    <property type="project" value="UniProtKB-KW"/>
</dbReference>
<evidence type="ECO:0000256" key="19">
    <source>
        <dbReference type="PIRSR" id="PIRSR006135-2"/>
    </source>
</evidence>
<dbReference type="GO" id="GO:0005524">
    <property type="term" value="F:ATP binding"/>
    <property type="evidence" value="ECO:0007669"/>
    <property type="project" value="UniProtKB-KW"/>
</dbReference>
<dbReference type="PIRSF" id="PIRSF006135">
    <property type="entry name" value="CobU"/>
    <property type="match status" value="1"/>
</dbReference>
<evidence type="ECO:0000256" key="1">
    <source>
        <dbReference type="ARBA" id="ARBA00000312"/>
    </source>
</evidence>
<reference evidence="20" key="1">
    <citation type="submission" date="2022-09" db="EMBL/GenBank/DDBJ databases">
        <title>Aureispira anguillicida sp. nov., isolated from Leptocephalus of Japanese eel Anguilla japonica.</title>
        <authorList>
            <person name="Yuasa K."/>
            <person name="Mekata T."/>
            <person name="Ikunari K."/>
        </authorList>
    </citation>
    <scope>NUCLEOTIDE SEQUENCE</scope>
    <source>
        <strain evidence="20">EL160426</strain>
    </source>
</reference>
<keyword evidence="10" id="KW-0169">Cobalamin biosynthesis</keyword>
<evidence type="ECO:0000256" key="15">
    <source>
        <dbReference type="ARBA" id="ARBA00023134"/>
    </source>
</evidence>
<evidence type="ECO:0000313" key="21">
    <source>
        <dbReference type="Proteomes" id="UP001060919"/>
    </source>
</evidence>
<evidence type="ECO:0000256" key="4">
    <source>
        <dbReference type="ARBA" id="ARBA00003889"/>
    </source>
</evidence>
<dbReference type="Proteomes" id="UP001060919">
    <property type="component" value="Chromosome"/>
</dbReference>
<evidence type="ECO:0000256" key="18">
    <source>
        <dbReference type="PIRSR" id="PIRSR006135-1"/>
    </source>
</evidence>
<feature type="active site" description="GMP-histidine intermediate" evidence="18">
    <location>
        <position position="52"/>
    </location>
</feature>
<feature type="binding site" evidence="19">
    <location>
        <begin position="11"/>
        <end position="18"/>
    </location>
    <ligand>
        <name>GTP</name>
        <dbReference type="ChEBI" id="CHEBI:37565"/>
    </ligand>
</feature>
<dbReference type="KEGG" id="aup:AsAng_0019070"/>
<feature type="binding site" evidence="19">
    <location>
        <position position="64"/>
    </location>
    <ligand>
        <name>GTP</name>
        <dbReference type="ChEBI" id="CHEBI:37565"/>
    </ligand>
</feature>
<protein>
    <recommendedName>
        <fullName evidence="16">Adenosylcobinamide kinase</fullName>
        <ecNumber evidence="8">2.7.1.156</ecNumber>
        <ecNumber evidence="9">2.7.7.62</ecNumber>
    </recommendedName>
    <alternativeName>
        <fullName evidence="17">Adenosylcobinamide-phosphate guanylyltransferase</fullName>
    </alternativeName>
</protein>
<keyword evidence="12 19" id="KW-0547">Nucleotide-binding</keyword>
<comment type="catalytic activity">
    <reaction evidence="2">
        <text>adenosylcob(III)inamide phosphate + GTP + H(+) = adenosylcob(III)inamide-GDP + diphosphate</text>
        <dbReference type="Rhea" id="RHEA:22712"/>
        <dbReference type="ChEBI" id="CHEBI:15378"/>
        <dbReference type="ChEBI" id="CHEBI:33019"/>
        <dbReference type="ChEBI" id="CHEBI:37565"/>
        <dbReference type="ChEBI" id="CHEBI:58502"/>
        <dbReference type="ChEBI" id="CHEBI:60487"/>
        <dbReference type="EC" id="2.7.7.62"/>
    </reaction>
</comment>
<feature type="binding site" evidence="19">
    <location>
        <begin position="36"/>
        <end position="38"/>
    </location>
    <ligand>
        <name>GTP</name>
        <dbReference type="ChEBI" id="CHEBI:37565"/>
    </ligand>
</feature>
<dbReference type="PANTHER" id="PTHR34848">
    <property type="match status" value="1"/>
</dbReference>
<dbReference type="CDD" id="cd00544">
    <property type="entry name" value="CobU"/>
    <property type="match status" value="1"/>
</dbReference>
<evidence type="ECO:0000256" key="7">
    <source>
        <dbReference type="ARBA" id="ARBA00007490"/>
    </source>
</evidence>
<evidence type="ECO:0000256" key="16">
    <source>
        <dbReference type="ARBA" id="ARBA00029570"/>
    </source>
</evidence>
<evidence type="ECO:0000256" key="3">
    <source>
        <dbReference type="ARBA" id="ARBA00001522"/>
    </source>
</evidence>
<proteinExistence type="inferred from homology"/>
<keyword evidence="14" id="KW-0067">ATP-binding</keyword>
<evidence type="ECO:0000256" key="13">
    <source>
        <dbReference type="ARBA" id="ARBA00022777"/>
    </source>
</evidence>
<evidence type="ECO:0000313" key="20">
    <source>
        <dbReference type="EMBL" id="BDS11196.1"/>
    </source>
</evidence>
<dbReference type="Gene3D" id="3.40.50.300">
    <property type="entry name" value="P-loop containing nucleotide triphosphate hydrolases"/>
    <property type="match status" value="1"/>
</dbReference>
<evidence type="ECO:0000256" key="10">
    <source>
        <dbReference type="ARBA" id="ARBA00022573"/>
    </source>
</evidence>
<evidence type="ECO:0000256" key="5">
    <source>
        <dbReference type="ARBA" id="ARBA00004692"/>
    </source>
</evidence>
<keyword evidence="21" id="KW-1185">Reference proteome</keyword>
<comment type="similarity">
    <text evidence="7">Belongs to the CobU/CobP family.</text>
</comment>
<dbReference type="GO" id="GO:0008820">
    <property type="term" value="F:cobinamide phosphate guanylyltransferase activity"/>
    <property type="evidence" value="ECO:0007669"/>
    <property type="project" value="UniProtKB-EC"/>
</dbReference>
<dbReference type="Pfam" id="PF02283">
    <property type="entry name" value="CobU"/>
    <property type="match status" value="1"/>
</dbReference>
<evidence type="ECO:0000256" key="8">
    <source>
        <dbReference type="ARBA" id="ARBA00012016"/>
    </source>
</evidence>
<dbReference type="RefSeq" id="WP_264792399.1">
    <property type="nucleotide sequence ID" value="NZ_AP026867.1"/>
</dbReference>